<reference evidence="12 13" key="1">
    <citation type="journal article" date="2009" name="Genome Res.">
        <title>Comparative genomics of the fungal pathogens Candida dubliniensis and Candida albicans.</title>
        <authorList>
            <person name="Jackson A.P."/>
            <person name="Gamble J.A."/>
            <person name="Yeomans T."/>
            <person name="Moran G.P."/>
            <person name="Saunders D."/>
            <person name="Harris D."/>
            <person name="Aslett M."/>
            <person name="Barrell J.F."/>
            <person name="Butler G."/>
            <person name="Citiulo F."/>
            <person name="Coleman D.C."/>
            <person name="de Groot P.W.J."/>
            <person name="Goodwin T.J."/>
            <person name="Quail M.A."/>
            <person name="McQuillan J."/>
            <person name="Munro C.A."/>
            <person name="Pain A."/>
            <person name="Poulter R.T."/>
            <person name="Rajandream M.A."/>
            <person name="Renauld H."/>
            <person name="Spiering M.J."/>
            <person name="Tivey A."/>
            <person name="Gow N.A.R."/>
            <person name="Barrell B."/>
            <person name="Sullivan D.J."/>
            <person name="Berriman M."/>
        </authorList>
    </citation>
    <scope>NUCLEOTIDE SEQUENCE [LARGE SCALE GENOMIC DNA]</scope>
    <source>
        <strain evidence="13">CD36 / ATCC MYA-646 / CBS 7987 / NCPF 3949 / NRRL Y-17841</strain>
    </source>
</reference>
<dbReference type="GO" id="GO:0017183">
    <property type="term" value="P:protein histidyl modification to diphthamide"/>
    <property type="evidence" value="ECO:0007669"/>
    <property type="project" value="UniProtKB-UniPathway"/>
</dbReference>
<dbReference type="Proteomes" id="UP000002605">
    <property type="component" value="Chromosome 4"/>
</dbReference>
<dbReference type="CGD" id="CAL0000171809">
    <property type="gene designation" value="Cd36_40740"/>
</dbReference>
<evidence type="ECO:0000313" key="13">
    <source>
        <dbReference type="Proteomes" id="UP000002605"/>
    </source>
</evidence>
<evidence type="ECO:0000256" key="9">
    <source>
        <dbReference type="RuleBase" id="RU364133"/>
    </source>
</evidence>
<name>B9WFE2_CANDC</name>
<keyword evidence="6 9" id="KW-0411">Iron-sulfur</keyword>
<comment type="cofactor">
    <cofactor evidence="1">
        <name>[4Fe-4S] cluster</name>
        <dbReference type="ChEBI" id="CHEBI:49883"/>
    </cofactor>
</comment>
<evidence type="ECO:0000256" key="6">
    <source>
        <dbReference type="ARBA" id="ARBA00023014"/>
    </source>
</evidence>
<dbReference type="InterPro" id="IPR042265">
    <property type="entry name" value="DPH1/DPH2_3"/>
</dbReference>
<keyword evidence="13" id="KW-1185">Reference proteome</keyword>
<dbReference type="VEuPathDB" id="FungiDB:CD36_40740"/>
<dbReference type="GO" id="GO:0046872">
    <property type="term" value="F:metal ion binding"/>
    <property type="evidence" value="ECO:0007669"/>
    <property type="project" value="UniProtKB-KW"/>
</dbReference>
<evidence type="ECO:0000256" key="5">
    <source>
        <dbReference type="ARBA" id="ARBA00023004"/>
    </source>
</evidence>
<comment type="subunit">
    <text evidence="7">Component of the 2-(3-amino-3-carboxypropyl)histidine synthase complex composed of DPH1, DPH2, DPH3 and a NADH-dependent reductase, predominantly CBR1.</text>
</comment>
<accession>B9WFE2</accession>
<dbReference type="SFLD" id="SFLDF00408">
    <property type="entry name" value="Diphthamide_biosynthesis_famil"/>
    <property type="match status" value="1"/>
</dbReference>
<dbReference type="InterPro" id="IPR016435">
    <property type="entry name" value="DPH1/DPH2"/>
</dbReference>
<dbReference type="UniPathway" id="UPA00559"/>
<comment type="pathway">
    <text evidence="2 9">Protein modification; peptidyl-diphthamide biosynthesis.</text>
</comment>
<dbReference type="InterPro" id="IPR042263">
    <property type="entry name" value="DPH1/DPH2_1"/>
</dbReference>
<dbReference type="eggNOG" id="KOG2648">
    <property type="taxonomic scope" value="Eukaryota"/>
</dbReference>
<comment type="subcellular location">
    <subcellularLocation>
        <location evidence="9">Cytoplasm</location>
    </subcellularLocation>
</comment>
<sequence>MSSCSVCFLLFHVNKIQSMDGLLNKSVVPGFSLNDMIVPAHRITIKDTKTKKKKSHTSRNSQKKKKKVSIKSSPTIMSSDTVIAPSLSTAQDDGTFTYDKVKSTTKERKHLNLKNPSDTSEIKSKIWNYYSLSELIQYLSQKENNEFKYKRITLQFPDELICDSATIVHELQRELNIAPQNSLHNSDCCQDTCEPNATQRIWILADTSYSACCVDEVAAEHVKSDLVVHFGDACLNEIDKLQAVFVLGRPTLDVEAIVKQISLAYSPEQKVVLMSDAPHTYLLPEIAKELPDYDILIANLPKTSRGRIIGYTPPATGYRKFNRVFNIEEVDFAEYELFHVTSPESPRLLQLATNFASVTTYDPISGTISTGPFPNLMRRYKYVHQARMAGTVGILVNTLSLANTKILLNTIKEKIREAGKKHYIFVVGKPNVAKLANFESVDIWCILGCDHQGIIIDQLNEYYRPIVTPYELLLGLSDELSWTGKWVVDYKSVLKEYGNEVIQPNQDADSDEDLPPVFDPVTGRYVSTSRPLRQINHLMVKSNDQSHDNDNDNDSQLVKRFSNAVAIKGTVSTSAIHLQNRHWTGLGSDYTEDENAAGALVEDGRKGIARGYDI</sequence>
<evidence type="ECO:0000256" key="10">
    <source>
        <dbReference type="SAM" id="MobiDB-lite"/>
    </source>
</evidence>
<dbReference type="NCBIfam" id="TIGR00322">
    <property type="entry name" value="diphth2_R"/>
    <property type="match status" value="1"/>
</dbReference>
<evidence type="ECO:0000256" key="8">
    <source>
        <dbReference type="ARBA" id="ARBA00054092"/>
    </source>
</evidence>
<feature type="compositionally biased region" description="Basic residues" evidence="10">
    <location>
        <begin position="49"/>
        <end position="69"/>
    </location>
</feature>
<dbReference type="OrthoDB" id="449241at2759"/>
<dbReference type="SFLD" id="SFLDG01121">
    <property type="entry name" value="Diphthamide_biosynthesis"/>
    <property type="match status" value="1"/>
</dbReference>
<dbReference type="InterPro" id="IPR010014">
    <property type="entry name" value="DHP2"/>
</dbReference>
<protein>
    <recommendedName>
        <fullName evidence="9">2-(3-amino-3-carboxypropyl)histidine synthase subunit 2</fullName>
    </recommendedName>
</protein>
<comment type="function">
    <text evidence="9">Required for the first step of diphthamide biosynthesis, a post-translational modification of histidine which occurs in elongation factor 2. DPH1 and DPH2 transfer a 3-amino-3-carboxypropyl (ACP) group from S-adenosyl-L-methionine (SAM) to a histidine residue, the reaction is assisted by a reduction system comprising DPH3 and a NADH-dependent reductase. Facilitates the reduction of the catalytic iron-sulfur cluster found in the DPH1 subunit.</text>
</comment>
<organism evidence="12 13">
    <name type="scientific">Candida dubliniensis (strain CD36 / ATCC MYA-646 / CBS 7987 / NCPF 3949 / NRRL Y-17841)</name>
    <name type="common">Yeast</name>
    <dbReference type="NCBI Taxonomy" id="573826"/>
    <lineage>
        <taxon>Eukaryota</taxon>
        <taxon>Fungi</taxon>
        <taxon>Dikarya</taxon>
        <taxon>Ascomycota</taxon>
        <taxon>Saccharomycotina</taxon>
        <taxon>Pichiomycetes</taxon>
        <taxon>Debaryomycetaceae</taxon>
        <taxon>Candida/Lodderomyces clade</taxon>
        <taxon>Candida</taxon>
    </lineage>
</organism>
<evidence type="ECO:0000256" key="3">
    <source>
        <dbReference type="ARBA" id="ARBA00006179"/>
    </source>
</evidence>
<evidence type="ECO:0000256" key="1">
    <source>
        <dbReference type="ARBA" id="ARBA00001966"/>
    </source>
</evidence>
<feature type="region of interest" description="Disordered" evidence="10">
    <location>
        <begin position="44"/>
        <end position="73"/>
    </location>
</feature>
<proteinExistence type="inferred from homology"/>
<evidence type="ECO:0000256" key="2">
    <source>
        <dbReference type="ARBA" id="ARBA00005156"/>
    </source>
</evidence>
<dbReference type="GO" id="GO:0051536">
    <property type="term" value="F:iron-sulfur cluster binding"/>
    <property type="evidence" value="ECO:0007669"/>
    <property type="project" value="UniProtKB-KW"/>
</dbReference>
<gene>
    <name evidence="11" type="ordered locus">Cd36_40740</name>
    <name evidence="12" type="ORF">CD36_40740</name>
</gene>
<evidence type="ECO:0000313" key="12">
    <source>
        <dbReference type="EMBL" id="CAX41961.1"/>
    </source>
</evidence>
<dbReference type="PANTHER" id="PTHR10762:SF2">
    <property type="entry name" value="2-(3-AMINO-3-CARBOXYPROPYL)HISTIDINE SYNTHASE SUBUNIT 2"/>
    <property type="match status" value="1"/>
</dbReference>
<dbReference type="HOGENOM" id="CLU_015210_1_1_1"/>
<dbReference type="PANTHER" id="PTHR10762">
    <property type="entry name" value="DIPHTHAMIDE BIOSYNTHESIS PROTEIN"/>
    <property type="match status" value="1"/>
</dbReference>
<dbReference type="KEGG" id="cdu:CD36_40740"/>
<evidence type="ECO:0000313" key="11">
    <source>
        <dbReference type="CGD" id="CAL0000171809"/>
    </source>
</evidence>
<dbReference type="AlphaFoldDB" id="B9WFE2"/>
<dbReference type="GO" id="GO:0005737">
    <property type="term" value="C:cytoplasm"/>
    <property type="evidence" value="ECO:0007669"/>
    <property type="project" value="UniProtKB-SubCell"/>
</dbReference>
<keyword evidence="9" id="KW-0963">Cytoplasm</keyword>
<dbReference type="Pfam" id="PF01866">
    <property type="entry name" value="Diphthamide_syn"/>
    <property type="match status" value="1"/>
</dbReference>
<dbReference type="Gene3D" id="3.40.50.11860">
    <property type="entry name" value="Diphthamide synthesis DPH1/DPH2 domain 3"/>
    <property type="match status" value="1"/>
</dbReference>
<dbReference type="SFLD" id="SFLDS00032">
    <property type="entry name" value="Radical_SAM_3-amino-3-carboxyp"/>
    <property type="match status" value="1"/>
</dbReference>
<evidence type="ECO:0000256" key="7">
    <source>
        <dbReference type="ARBA" id="ARBA00034128"/>
    </source>
</evidence>
<dbReference type="GO" id="GO:0090560">
    <property type="term" value="F:2-(3-amino-3-carboxypropyl)histidine synthase activity"/>
    <property type="evidence" value="ECO:0007669"/>
    <property type="project" value="InterPro"/>
</dbReference>
<dbReference type="GeneID" id="8047349"/>
<keyword evidence="5 9" id="KW-0408">Iron</keyword>
<dbReference type="FunFam" id="3.40.50.11860:FF:000001">
    <property type="entry name" value="2-(3-amino-3-carboxypropyl)histidine synthase subunit 2"/>
    <property type="match status" value="1"/>
</dbReference>
<comment type="similarity">
    <text evidence="3 9">Belongs to the DPH1/DPH2 family. DPH2 subfamily.</text>
</comment>
<dbReference type="RefSeq" id="XP_002419746.1">
    <property type="nucleotide sequence ID" value="XM_002419701.1"/>
</dbReference>
<keyword evidence="4 9" id="KW-0479">Metal-binding</keyword>
<dbReference type="Gene3D" id="3.40.50.11840">
    <property type="entry name" value="Diphthamide synthesis DPH1/DPH2 domain 1"/>
    <property type="match status" value="1"/>
</dbReference>
<dbReference type="NCBIfam" id="TIGR00272">
    <property type="entry name" value="DPH2"/>
    <property type="match status" value="1"/>
</dbReference>
<dbReference type="EMBL" id="FM992691">
    <property type="protein sequence ID" value="CAX41961.1"/>
    <property type="molecule type" value="Genomic_DNA"/>
</dbReference>
<comment type="function">
    <text evidence="8">Required for the first step of diphthamide biosynthesis, a post-translational modification of histidine which occurs in elongation factor 2. DPH1 and DPH2 transfer a 3-amino-3-carboxypropyl (ACP) group from S-adenosyl-L-methionine (SAM) to a histidine residue, the reaction is assisted by a reduction system comprising DPH3 and a NADH-dependent reductase, predominantly CBR1. Facilitates the reduction of the catalytic iron-sulfur cluster found in the DPH1 subunit.</text>
</comment>
<evidence type="ECO:0000256" key="4">
    <source>
        <dbReference type="ARBA" id="ARBA00022723"/>
    </source>
</evidence>